<feature type="chain" id="PRO_5020851766" description="Calcium-binding protein" evidence="2">
    <location>
        <begin position="32"/>
        <end position="314"/>
    </location>
</feature>
<evidence type="ECO:0000313" key="3">
    <source>
        <dbReference type="EMBL" id="QBR92190.1"/>
    </source>
</evidence>
<gene>
    <name evidence="3" type="ORF">EXE57_07745</name>
</gene>
<evidence type="ECO:0000256" key="2">
    <source>
        <dbReference type="SAM" id="SignalP"/>
    </source>
</evidence>
<keyword evidence="4" id="KW-1185">Reference proteome</keyword>
<feature type="region of interest" description="Disordered" evidence="1">
    <location>
        <begin position="291"/>
        <end position="314"/>
    </location>
</feature>
<reference evidence="3 4" key="1">
    <citation type="submission" date="2019-03" db="EMBL/GenBank/DDBJ databases">
        <title>Three New Species of Nocardioides, Nocardioides euryhalodurans sp. nov., Nocardioides seonyuensis sp. nov. and Nocardioides eburneoflavus sp. nov., Iolated from Soil.</title>
        <authorList>
            <person name="Roh S.G."/>
            <person name="Lee C."/>
            <person name="Kim M.-K."/>
            <person name="Kim S.B."/>
        </authorList>
    </citation>
    <scope>NUCLEOTIDE SEQUENCE [LARGE SCALE GENOMIC DNA]</scope>
    <source>
        <strain evidence="3 4">MMS17-SY117</strain>
    </source>
</reference>
<evidence type="ECO:0000313" key="4">
    <source>
        <dbReference type="Proteomes" id="UP000294894"/>
    </source>
</evidence>
<dbReference type="SUPFAM" id="SSF51120">
    <property type="entry name" value="beta-Roll"/>
    <property type="match status" value="1"/>
</dbReference>
<dbReference type="InterPro" id="IPR001343">
    <property type="entry name" value="Hemolysn_Ca-bd"/>
</dbReference>
<dbReference type="KEGG" id="noy:EXE57_07745"/>
<feature type="signal peptide" evidence="2">
    <location>
        <begin position="1"/>
        <end position="31"/>
    </location>
</feature>
<dbReference type="Gene3D" id="2.150.10.10">
    <property type="entry name" value="Serralysin-like metalloprotease, C-terminal"/>
    <property type="match status" value="1"/>
</dbReference>
<feature type="region of interest" description="Disordered" evidence="1">
    <location>
        <begin position="186"/>
        <end position="229"/>
    </location>
</feature>
<dbReference type="AlphaFoldDB" id="A0A4P7GJK1"/>
<sequence length="314" mass="33090">MTGSLLRRTTILAGLVAGLVLVPAATSPATATSCRFADGVATVRVDAGTAVRMFVWPGTRRLWWGNQSDSSQDGYCGRARTGNTDRVVVIGRGRTSRLDYQLPHHAFGPGRVAEARGESEIEFVLRDVTAFWMTGLGGLDGVADRVWLGERGVDVNGDGDRDVTFRGGPMTNVALFLLGGPDSADAGGGHGTGDAWPRRRSLTVTGGDGDDVLRGHAGPDSLRGDPGTDRLYGLGGRDDLSDSGIDDELWGGGGADVLTSLSGDPTWFHGGAGDDVIDALDTFVDHLVDGGPGHDRAWYDDEDPTSSIEERLVR</sequence>
<proteinExistence type="predicted"/>
<name>A0A4P7GJK1_9ACTN</name>
<keyword evidence="2" id="KW-0732">Signal</keyword>
<dbReference type="Proteomes" id="UP000294894">
    <property type="component" value="Chromosome"/>
</dbReference>
<dbReference type="RefSeq" id="WP_135075969.1">
    <property type="nucleotide sequence ID" value="NZ_CP038267.1"/>
</dbReference>
<evidence type="ECO:0008006" key="5">
    <source>
        <dbReference type="Google" id="ProtNLM"/>
    </source>
</evidence>
<protein>
    <recommendedName>
        <fullName evidence="5">Calcium-binding protein</fullName>
    </recommendedName>
</protein>
<organism evidence="3 4">
    <name type="scientific">Nocardioides euryhalodurans</name>
    <dbReference type="NCBI Taxonomy" id="2518370"/>
    <lineage>
        <taxon>Bacteria</taxon>
        <taxon>Bacillati</taxon>
        <taxon>Actinomycetota</taxon>
        <taxon>Actinomycetes</taxon>
        <taxon>Propionibacteriales</taxon>
        <taxon>Nocardioidaceae</taxon>
        <taxon>Nocardioides</taxon>
    </lineage>
</organism>
<dbReference type="EMBL" id="CP038267">
    <property type="protein sequence ID" value="QBR92190.1"/>
    <property type="molecule type" value="Genomic_DNA"/>
</dbReference>
<dbReference type="PRINTS" id="PR00313">
    <property type="entry name" value="CABNDNGRPT"/>
</dbReference>
<accession>A0A4P7GJK1</accession>
<evidence type="ECO:0000256" key="1">
    <source>
        <dbReference type="SAM" id="MobiDB-lite"/>
    </source>
</evidence>
<dbReference type="GO" id="GO:0005509">
    <property type="term" value="F:calcium ion binding"/>
    <property type="evidence" value="ECO:0007669"/>
    <property type="project" value="InterPro"/>
</dbReference>
<dbReference type="InterPro" id="IPR011049">
    <property type="entry name" value="Serralysin-like_metalloprot_C"/>
</dbReference>
<dbReference type="Pfam" id="PF00353">
    <property type="entry name" value="HemolysinCabind"/>
    <property type="match status" value="3"/>
</dbReference>
<dbReference type="PROSITE" id="PS51257">
    <property type="entry name" value="PROKAR_LIPOPROTEIN"/>
    <property type="match status" value="1"/>
</dbReference>